<dbReference type="Proteomes" id="UP001374599">
    <property type="component" value="Unassembled WGS sequence"/>
</dbReference>
<sequence length="282" mass="30730">MKTVTTQTIRNKKKNNEIITMLTAYDYPTAAILDEAGIDIILVGDSLGMVILGYENTTEVTIEDMLHHVKAVSRGSKHSLIVADLPFLTYHTGKYEAVRNAGRLVQEGKANAVKLEGGTEVIKQTKAIINAGIPVMGHIGLTPQSINQLGGYYIQGKSEEKAKKLLEDAMALEEAGAFAIVLECIPTELAKLITEKVEIPTIGIGAGSDCDGQVLVTNDILNLYSNMVPKFVKQYANLQDEIIKAASNYIRDVKQKAFPSKEHVFHIKQDVIDSIYGGGKKS</sequence>
<evidence type="ECO:0000313" key="1">
    <source>
        <dbReference type="EMBL" id="GMQ65241.1"/>
    </source>
</evidence>
<gene>
    <name evidence="1" type="primary">panB</name>
    <name evidence="1" type="ORF">AN2V17_44830</name>
</gene>
<name>A0ACB5URN1_9FIRM</name>
<proteinExistence type="predicted"/>
<protein>
    <submittedName>
        <fullName evidence="1">3-methyl-2-oxobutanoate hydroxymethyltransferase</fullName>
    </submittedName>
</protein>
<reference evidence="1" key="1">
    <citation type="submission" date="2023-09" db="EMBL/GenBank/DDBJ databases">
        <title>Vallitalea sediminicola and Vallitalea maricola sp. nov., anaerobic bacteria isolated from marine sediment.</title>
        <authorList>
            <person name="Hirano S."/>
            <person name="Maeda A."/>
            <person name="Terahara T."/>
            <person name="Mori K."/>
            <person name="Hamada M."/>
            <person name="Matsumoto R."/>
            <person name="Kobayashi T."/>
        </authorList>
    </citation>
    <scope>NUCLEOTIDE SEQUENCE</scope>
    <source>
        <strain evidence="1">AN17-2</strain>
    </source>
</reference>
<evidence type="ECO:0000313" key="2">
    <source>
        <dbReference type="Proteomes" id="UP001374599"/>
    </source>
</evidence>
<organism evidence="1 2">
    <name type="scientific">Vallitalea maricola</name>
    <dbReference type="NCBI Taxonomy" id="3074433"/>
    <lineage>
        <taxon>Bacteria</taxon>
        <taxon>Bacillati</taxon>
        <taxon>Bacillota</taxon>
        <taxon>Clostridia</taxon>
        <taxon>Lachnospirales</taxon>
        <taxon>Vallitaleaceae</taxon>
        <taxon>Vallitalea</taxon>
    </lineage>
</organism>
<keyword evidence="2" id="KW-1185">Reference proteome</keyword>
<dbReference type="EMBL" id="BTPU01000102">
    <property type="protein sequence ID" value="GMQ65241.1"/>
    <property type="molecule type" value="Genomic_DNA"/>
</dbReference>
<comment type="caution">
    <text evidence="1">The sequence shown here is derived from an EMBL/GenBank/DDBJ whole genome shotgun (WGS) entry which is preliminary data.</text>
</comment>
<accession>A0ACB5URN1</accession>